<organism evidence="4 5">
    <name type="scientific">Puma concolor</name>
    <name type="common">Mountain lion</name>
    <name type="synonym">Felis concolor</name>
    <dbReference type="NCBI Taxonomy" id="9696"/>
    <lineage>
        <taxon>Eukaryota</taxon>
        <taxon>Metazoa</taxon>
        <taxon>Chordata</taxon>
        <taxon>Craniata</taxon>
        <taxon>Vertebrata</taxon>
        <taxon>Euteleostomi</taxon>
        <taxon>Mammalia</taxon>
        <taxon>Eutheria</taxon>
        <taxon>Laurasiatheria</taxon>
        <taxon>Carnivora</taxon>
        <taxon>Feliformia</taxon>
        <taxon>Felidae</taxon>
        <taxon>Felinae</taxon>
        <taxon>Puma</taxon>
    </lineage>
</organism>
<evidence type="ECO:0000256" key="1">
    <source>
        <dbReference type="ARBA" id="ARBA00009339"/>
    </source>
</evidence>
<dbReference type="GO" id="GO:0003735">
    <property type="term" value="F:structural constituent of ribosome"/>
    <property type="evidence" value="ECO:0007669"/>
    <property type="project" value="InterPro"/>
</dbReference>
<dbReference type="GO" id="GO:0006412">
    <property type="term" value="P:translation"/>
    <property type="evidence" value="ECO:0007669"/>
    <property type="project" value="InterPro"/>
</dbReference>
<dbReference type="PANTHER" id="PTHR19970">
    <property type="entry name" value="RIBOSOMAL PROTEIN L39E"/>
    <property type="match status" value="1"/>
</dbReference>
<evidence type="ECO:0000256" key="2">
    <source>
        <dbReference type="ARBA" id="ARBA00022980"/>
    </source>
</evidence>
<evidence type="ECO:0000313" key="5">
    <source>
        <dbReference type="RefSeq" id="XP_025775691.1"/>
    </source>
</evidence>
<dbReference type="GeneID" id="112856334"/>
<dbReference type="InterPro" id="IPR023626">
    <property type="entry name" value="Ribosomal_eL39_dom_sf"/>
</dbReference>
<sequence>MCFHKTCRIKRFLAKKQKQNCPVPWWIQMKTGNEIRLNSKRRHCRRIKLGI</sequence>
<evidence type="ECO:0000313" key="4">
    <source>
        <dbReference type="Proteomes" id="UP000515131"/>
    </source>
</evidence>
<dbReference type="InterPro" id="IPR000077">
    <property type="entry name" value="Ribosomal_eL39"/>
</dbReference>
<dbReference type="RefSeq" id="XP_025775691.1">
    <property type="nucleotide sequence ID" value="XM_025919906.1"/>
</dbReference>
<keyword evidence="2" id="KW-0689">Ribosomal protein</keyword>
<proteinExistence type="inferred from homology"/>
<comment type="similarity">
    <text evidence="1">Belongs to the eukaryotic ribosomal protein eL39 family.</text>
</comment>
<dbReference type="SUPFAM" id="SSF48662">
    <property type="entry name" value="Ribosomal protein L39e"/>
    <property type="match status" value="1"/>
</dbReference>
<dbReference type="Proteomes" id="UP000515131">
    <property type="component" value="Unplaced"/>
</dbReference>
<evidence type="ECO:0000256" key="3">
    <source>
        <dbReference type="ARBA" id="ARBA00023274"/>
    </source>
</evidence>
<dbReference type="Pfam" id="PF00832">
    <property type="entry name" value="Ribosomal_L39"/>
    <property type="match status" value="1"/>
</dbReference>
<dbReference type="AlphaFoldDB" id="A0A6P6HK17"/>
<reference evidence="5" key="1">
    <citation type="submission" date="2025-08" db="UniProtKB">
        <authorList>
            <consortium name="RefSeq"/>
        </authorList>
    </citation>
    <scope>IDENTIFICATION</scope>
    <source>
        <tissue evidence="5">Blood</tissue>
    </source>
</reference>
<dbReference type="FunFam" id="1.10.1620.10:FF:000001">
    <property type="entry name" value="60S ribosomal protein-like L39"/>
    <property type="match status" value="1"/>
</dbReference>
<accession>A0A6P6HK17</accession>
<keyword evidence="3" id="KW-0687">Ribonucleoprotein</keyword>
<name>A0A6P6HK17_PUMCO</name>
<dbReference type="PANTHER" id="PTHR19970:SF26">
    <property type="entry name" value="60S RIBOSOMAL PROTEIN L39 PSEUDOGENE"/>
    <property type="match status" value="1"/>
</dbReference>
<keyword evidence="4" id="KW-1185">Reference proteome</keyword>
<protein>
    <submittedName>
        <fullName evidence="5">60S ribosomal protein L39-like</fullName>
    </submittedName>
</protein>
<gene>
    <name evidence="5" type="primary">LOC112856334</name>
</gene>
<dbReference type="GO" id="GO:0022625">
    <property type="term" value="C:cytosolic large ribosomal subunit"/>
    <property type="evidence" value="ECO:0007669"/>
    <property type="project" value="TreeGrafter"/>
</dbReference>
<dbReference type="Gene3D" id="1.10.1620.10">
    <property type="entry name" value="Ribosomal protein L39e"/>
    <property type="match status" value="1"/>
</dbReference>
<dbReference type="KEGG" id="pcoo:112856334"/>